<dbReference type="PROSITE" id="PS00105">
    <property type="entry name" value="AA_TRANSFER_CLASS_1"/>
    <property type="match status" value="1"/>
</dbReference>
<evidence type="ECO:0000256" key="6">
    <source>
        <dbReference type="RuleBase" id="RU000481"/>
    </source>
</evidence>
<dbReference type="GO" id="GO:0030170">
    <property type="term" value="F:pyridoxal phosphate binding"/>
    <property type="evidence" value="ECO:0007669"/>
    <property type="project" value="InterPro"/>
</dbReference>
<dbReference type="InterPro" id="IPR004839">
    <property type="entry name" value="Aminotransferase_I/II_large"/>
</dbReference>
<dbReference type="CDD" id="cd00609">
    <property type="entry name" value="AAT_like"/>
    <property type="match status" value="1"/>
</dbReference>
<protein>
    <recommendedName>
        <fullName evidence="6">Aminotransferase</fullName>
        <ecNumber evidence="6">2.6.1.-</ecNumber>
    </recommendedName>
</protein>
<proteinExistence type="inferred from homology"/>
<name>A0A6B1DSS1_9CHLR</name>
<evidence type="ECO:0000256" key="3">
    <source>
        <dbReference type="ARBA" id="ARBA00022576"/>
    </source>
</evidence>
<dbReference type="EMBL" id="VXPY01000032">
    <property type="protein sequence ID" value="MYD89722.1"/>
    <property type="molecule type" value="Genomic_DNA"/>
</dbReference>
<comment type="cofactor">
    <cofactor evidence="1 6">
        <name>pyridoxal 5'-phosphate</name>
        <dbReference type="ChEBI" id="CHEBI:597326"/>
    </cofactor>
</comment>
<dbReference type="GO" id="GO:0008483">
    <property type="term" value="F:transaminase activity"/>
    <property type="evidence" value="ECO:0007669"/>
    <property type="project" value="UniProtKB-KW"/>
</dbReference>
<dbReference type="Gene3D" id="3.40.640.10">
    <property type="entry name" value="Type I PLP-dependent aspartate aminotransferase-like (Major domain)"/>
    <property type="match status" value="1"/>
</dbReference>
<dbReference type="Pfam" id="PF00155">
    <property type="entry name" value="Aminotran_1_2"/>
    <property type="match status" value="1"/>
</dbReference>
<dbReference type="SUPFAM" id="SSF53383">
    <property type="entry name" value="PLP-dependent transferases"/>
    <property type="match status" value="1"/>
</dbReference>
<dbReference type="PANTHER" id="PTHR46383:SF1">
    <property type="entry name" value="ASPARTATE AMINOTRANSFERASE"/>
    <property type="match status" value="1"/>
</dbReference>
<evidence type="ECO:0000256" key="4">
    <source>
        <dbReference type="ARBA" id="ARBA00022679"/>
    </source>
</evidence>
<comment type="similarity">
    <text evidence="2 6">Belongs to the class-I pyridoxal-phosphate-dependent aminotransferase family.</text>
</comment>
<sequence length="392" mass="43295">MAALSLHDGLARHIRTRDVSFRTRLLEMAADIPDVIALGRGDPDFHTPDHIVAAAHKALDENRHHYTAVAGLGELTEAIAAMLRQEHGLGYAPEEIIVTNGVEEAIMTCMVSLLNPGDEVLMGYPRFTNYDKAINLCHGTVVSVPTRQAQDFVMQPEDVEARISERTRMLVLVSPDNPTGAVTPPETVRALARLAQRHNLILVSDEIYSRILFDGARHLSPASLPDMHERTITLNGFSKAYAMTGWRLGYMAGPAAYIRQVLEVRHTLSISASTIAQYAALAALAQPRAPWWDPIQAELEERRACVLSTLDNLDFTYGFPGGGYFLFPNITSLGIPAARFCETLLQEGRVLVFPGSQGTALEGEYIRMSILQPLPRLEEAMRRMRRTVASLS</sequence>
<evidence type="ECO:0000256" key="5">
    <source>
        <dbReference type="ARBA" id="ARBA00022898"/>
    </source>
</evidence>
<evidence type="ECO:0000313" key="8">
    <source>
        <dbReference type="EMBL" id="MYD89722.1"/>
    </source>
</evidence>
<evidence type="ECO:0000259" key="7">
    <source>
        <dbReference type="Pfam" id="PF00155"/>
    </source>
</evidence>
<dbReference type="EC" id="2.6.1.-" evidence="6"/>
<evidence type="ECO:0000256" key="1">
    <source>
        <dbReference type="ARBA" id="ARBA00001933"/>
    </source>
</evidence>
<dbReference type="GO" id="GO:0006520">
    <property type="term" value="P:amino acid metabolic process"/>
    <property type="evidence" value="ECO:0007669"/>
    <property type="project" value="InterPro"/>
</dbReference>
<dbReference type="InterPro" id="IPR004838">
    <property type="entry name" value="NHTrfase_class1_PyrdxlP-BS"/>
</dbReference>
<dbReference type="Gene3D" id="3.90.1150.10">
    <property type="entry name" value="Aspartate Aminotransferase, domain 1"/>
    <property type="match status" value="1"/>
</dbReference>
<dbReference type="AlphaFoldDB" id="A0A6B1DSS1"/>
<dbReference type="InterPro" id="IPR050596">
    <property type="entry name" value="AspAT/PAT-like"/>
</dbReference>
<dbReference type="InterPro" id="IPR015424">
    <property type="entry name" value="PyrdxlP-dep_Trfase"/>
</dbReference>
<organism evidence="8">
    <name type="scientific">Caldilineaceae bacterium SB0662_bin_9</name>
    <dbReference type="NCBI Taxonomy" id="2605258"/>
    <lineage>
        <taxon>Bacteria</taxon>
        <taxon>Bacillati</taxon>
        <taxon>Chloroflexota</taxon>
        <taxon>Caldilineae</taxon>
        <taxon>Caldilineales</taxon>
        <taxon>Caldilineaceae</taxon>
    </lineage>
</organism>
<dbReference type="PANTHER" id="PTHR46383">
    <property type="entry name" value="ASPARTATE AMINOTRANSFERASE"/>
    <property type="match status" value="1"/>
</dbReference>
<keyword evidence="5" id="KW-0663">Pyridoxal phosphate</keyword>
<evidence type="ECO:0000256" key="2">
    <source>
        <dbReference type="ARBA" id="ARBA00007441"/>
    </source>
</evidence>
<dbReference type="FunFam" id="3.40.640.10:FF:000033">
    <property type="entry name" value="Aspartate aminotransferase"/>
    <property type="match status" value="1"/>
</dbReference>
<dbReference type="InterPro" id="IPR015421">
    <property type="entry name" value="PyrdxlP-dep_Trfase_major"/>
</dbReference>
<comment type="caution">
    <text evidence="8">The sequence shown here is derived from an EMBL/GenBank/DDBJ whole genome shotgun (WGS) entry which is preliminary data.</text>
</comment>
<gene>
    <name evidence="8" type="ORF">F4Y08_05195</name>
</gene>
<reference evidence="8" key="1">
    <citation type="submission" date="2019-09" db="EMBL/GenBank/DDBJ databases">
        <title>Characterisation of the sponge microbiome using genome-centric metagenomics.</title>
        <authorList>
            <person name="Engelberts J.P."/>
            <person name="Robbins S.J."/>
            <person name="De Goeij J.M."/>
            <person name="Aranda M."/>
            <person name="Bell S.C."/>
            <person name="Webster N.S."/>
        </authorList>
    </citation>
    <scope>NUCLEOTIDE SEQUENCE</scope>
    <source>
        <strain evidence="8">SB0662_bin_9</strain>
    </source>
</reference>
<keyword evidence="3 6" id="KW-0032">Aminotransferase</keyword>
<feature type="domain" description="Aminotransferase class I/classII large" evidence="7">
    <location>
        <begin position="34"/>
        <end position="379"/>
    </location>
</feature>
<dbReference type="InterPro" id="IPR015422">
    <property type="entry name" value="PyrdxlP-dep_Trfase_small"/>
</dbReference>
<keyword evidence="4 6" id="KW-0808">Transferase</keyword>
<accession>A0A6B1DSS1</accession>